<dbReference type="InterPro" id="IPR040387">
    <property type="entry name" value="RIN4/NOI4"/>
</dbReference>
<proteinExistence type="predicted"/>
<organism evidence="3 4">
    <name type="scientific">Gossypium gossypioides</name>
    <name type="common">Mexican cotton</name>
    <name type="synonym">Selera gossypioides</name>
    <dbReference type="NCBI Taxonomy" id="34282"/>
    <lineage>
        <taxon>Eukaryota</taxon>
        <taxon>Viridiplantae</taxon>
        <taxon>Streptophyta</taxon>
        <taxon>Embryophyta</taxon>
        <taxon>Tracheophyta</taxon>
        <taxon>Spermatophyta</taxon>
        <taxon>Magnoliopsida</taxon>
        <taxon>eudicotyledons</taxon>
        <taxon>Gunneridae</taxon>
        <taxon>Pentapetalae</taxon>
        <taxon>rosids</taxon>
        <taxon>malvids</taxon>
        <taxon>Malvales</taxon>
        <taxon>Malvaceae</taxon>
        <taxon>Malvoideae</taxon>
        <taxon>Gossypium</taxon>
    </lineage>
</organism>
<keyword evidence="4" id="KW-1185">Reference proteome</keyword>
<comment type="caution">
    <text evidence="3">The sequence shown here is derived from an EMBL/GenBank/DDBJ whole genome shotgun (WGS) entry which is preliminary data.</text>
</comment>
<dbReference type="PANTHER" id="PTHR33159:SF93">
    <property type="entry name" value="PROTEIN NOI4"/>
    <property type="match status" value="1"/>
</dbReference>
<feature type="region of interest" description="Disordered" evidence="1">
    <location>
        <begin position="89"/>
        <end position="123"/>
    </location>
</feature>
<dbReference type="PANTHER" id="PTHR33159">
    <property type="entry name" value="RPM1-INTERACTING PROTEIN 4 (RIN4) FAMILY PROTEIN"/>
    <property type="match status" value="1"/>
</dbReference>
<gene>
    <name evidence="3" type="ORF">Gogos_013948</name>
</gene>
<dbReference type="Pfam" id="PF05627">
    <property type="entry name" value="AvrRpt-cleavage"/>
    <property type="match status" value="1"/>
</dbReference>
<evidence type="ECO:0000259" key="2">
    <source>
        <dbReference type="Pfam" id="PF05627"/>
    </source>
</evidence>
<name>A0A7J9BX44_GOSGO</name>
<accession>A0A7J9BX44</accession>
<dbReference type="GO" id="GO:0005886">
    <property type="term" value="C:plasma membrane"/>
    <property type="evidence" value="ECO:0007669"/>
    <property type="project" value="TreeGrafter"/>
</dbReference>
<protein>
    <recommendedName>
        <fullName evidence="2">RIN4 pathogenic type III effector avirulence factor Avr cleavage site domain-containing protein</fullName>
    </recommendedName>
</protein>
<dbReference type="AlphaFoldDB" id="A0A7J9BX44"/>
<dbReference type="OrthoDB" id="1903947at2759"/>
<evidence type="ECO:0000256" key="1">
    <source>
        <dbReference type="SAM" id="MobiDB-lite"/>
    </source>
</evidence>
<dbReference type="Proteomes" id="UP000593579">
    <property type="component" value="Unassembled WGS sequence"/>
</dbReference>
<reference evidence="3 4" key="1">
    <citation type="journal article" date="2019" name="Genome Biol. Evol.">
        <title>Insights into the evolution of the New World diploid cottons (Gossypium, subgenus Houzingenia) based on genome sequencing.</title>
        <authorList>
            <person name="Grover C.E."/>
            <person name="Arick M.A. 2nd"/>
            <person name="Thrash A."/>
            <person name="Conover J.L."/>
            <person name="Sanders W.S."/>
            <person name="Peterson D.G."/>
            <person name="Frelichowski J.E."/>
            <person name="Scheffler J.A."/>
            <person name="Scheffler B.E."/>
            <person name="Wendel J.F."/>
        </authorList>
    </citation>
    <scope>NUCLEOTIDE SEQUENCE [LARGE SCALE GENOMIC DNA]</scope>
    <source>
        <strain evidence="3">5</strain>
        <tissue evidence="3">Leaf</tissue>
    </source>
</reference>
<sequence>MLESNVLGFPHMQLFFIRMFENRTSTSYKFLVEIDMVVCKVQQPVRLKYLFEGSSELEKGRALPKFGEWDVNNPAAAEGFTVIFNKARDEKKTKGSAPNIMPSASSKKNQPPPSPPTPKVIYI</sequence>
<dbReference type="InterPro" id="IPR008700">
    <property type="entry name" value="TypeIII_avirulence_cleave"/>
</dbReference>
<evidence type="ECO:0000313" key="3">
    <source>
        <dbReference type="EMBL" id="MBA0740759.1"/>
    </source>
</evidence>
<feature type="domain" description="RIN4 pathogenic type III effector avirulence factor Avr cleavage site" evidence="2">
    <location>
        <begin position="58"/>
        <end position="92"/>
    </location>
</feature>
<evidence type="ECO:0000313" key="4">
    <source>
        <dbReference type="Proteomes" id="UP000593579"/>
    </source>
</evidence>
<dbReference type="EMBL" id="JABEZY010000006">
    <property type="protein sequence ID" value="MBA0740759.1"/>
    <property type="molecule type" value="Genomic_DNA"/>
</dbReference>
<feature type="compositionally biased region" description="Pro residues" evidence="1">
    <location>
        <begin position="110"/>
        <end position="123"/>
    </location>
</feature>